<dbReference type="Proteomes" id="UP000801864">
    <property type="component" value="Unassembled WGS sequence"/>
</dbReference>
<dbReference type="EMBL" id="QLNT01000024">
    <property type="protein sequence ID" value="KAF3060300.1"/>
    <property type="molecule type" value="Genomic_DNA"/>
</dbReference>
<name>A0A9P4X6H1_9HYPO</name>
<sequence>MSHMLGEFAVSLPEMQQCVTKRGRARVTSDGKHKPMDKQYGIGLCLVLLYAISPQLCQILKPNDAAAVCRQRLIPRRRVRPVYATWCTEEPISDIDIQDNDIKAVQNN</sequence>
<accession>A0A9P4X6H1</accession>
<proteinExistence type="predicted"/>
<evidence type="ECO:0000313" key="2">
    <source>
        <dbReference type="Proteomes" id="UP000801864"/>
    </source>
</evidence>
<gene>
    <name evidence="1" type="ORF">CFAM422_011455</name>
</gene>
<comment type="caution">
    <text evidence="1">The sequence shown here is derived from an EMBL/GenBank/DDBJ whole genome shotgun (WGS) entry which is preliminary data.</text>
</comment>
<keyword evidence="2" id="KW-1185">Reference proteome</keyword>
<organism evidence="1 2">
    <name type="scientific">Trichoderma lentiforme</name>
    <dbReference type="NCBI Taxonomy" id="1567552"/>
    <lineage>
        <taxon>Eukaryota</taxon>
        <taxon>Fungi</taxon>
        <taxon>Dikarya</taxon>
        <taxon>Ascomycota</taxon>
        <taxon>Pezizomycotina</taxon>
        <taxon>Sordariomycetes</taxon>
        <taxon>Hypocreomycetidae</taxon>
        <taxon>Hypocreales</taxon>
        <taxon>Hypocreaceae</taxon>
        <taxon>Trichoderma</taxon>
    </lineage>
</organism>
<reference evidence="1 2" key="1">
    <citation type="submission" date="2018-06" db="EMBL/GenBank/DDBJ databases">
        <title>Genome analysis of cellulolytic fungus Trichoderma lentiforme CFAM-422.</title>
        <authorList>
            <person name="Steindorff A.S."/>
            <person name="Formighieri E.F."/>
            <person name="Midorikawa G.E.O."/>
            <person name="Tamietti M.S."/>
            <person name="Ramos E.Z."/>
            <person name="Silva A.S."/>
            <person name="Bon E.P.S."/>
            <person name="Mendes T.D."/>
            <person name="Damaso M.C.T."/>
            <person name="Favaro L.C.L."/>
        </authorList>
    </citation>
    <scope>NUCLEOTIDE SEQUENCE [LARGE SCALE GENOMIC DNA]</scope>
    <source>
        <strain evidence="1 2">CFAM-422</strain>
    </source>
</reference>
<evidence type="ECO:0000313" key="1">
    <source>
        <dbReference type="EMBL" id="KAF3060300.1"/>
    </source>
</evidence>
<protein>
    <submittedName>
        <fullName evidence="1">Uncharacterized protein</fullName>
    </submittedName>
</protein>
<dbReference type="AlphaFoldDB" id="A0A9P4X6H1"/>